<accession>A0ABV7DA38</accession>
<comment type="caution">
    <text evidence="2">The sequence shown here is derived from an EMBL/GenBank/DDBJ whole genome shotgun (WGS) entry which is preliminary data.</text>
</comment>
<keyword evidence="1" id="KW-0472">Membrane</keyword>
<keyword evidence="1" id="KW-0812">Transmembrane</keyword>
<dbReference type="RefSeq" id="WP_194215564.1">
    <property type="nucleotide sequence ID" value="NZ_CP061205.1"/>
</dbReference>
<evidence type="ECO:0000256" key="1">
    <source>
        <dbReference type="SAM" id="Phobius"/>
    </source>
</evidence>
<evidence type="ECO:0000313" key="2">
    <source>
        <dbReference type="EMBL" id="MFC3053487.1"/>
    </source>
</evidence>
<keyword evidence="3" id="KW-1185">Reference proteome</keyword>
<sequence length="104" mass="11772">MSIGVHMHRKRILRWAALPAGLTIFIVGAVTFPLPLPTGLILMATGLAIAAFNPLVLRWIKRTRKKFPRVNKKIRGITPHMPHFLKRLLQRTDTASKNFNNPAE</sequence>
<dbReference type="Proteomes" id="UP001595444">
    <property type="component" value="Unassembled WGS sequence"/>
</dbReference>
<organism evidence="2 3">
    <name type="scientific">Kordiimonas pumila</name>
    <dbReference type="NCBI Taxonomy" id="2161677"/>
    <lineage>
        <taxon>Bacteria</taxon>
        <taxon>Pseudomonadati</taxon>
        <taxon>Pseudomonadota</taxon>
        <taxon>Alphaproteobacteria</taxon>
        <taxon>Kordiimonadales</taxon>
        <taxon>Kordiimonadaceae</taxon>
        <taxon>Kordiimonas</taxon>
    </lineage>
</organism>
<name>A0ABV7DA38_9PROT</name>
<gene>
    <name evidence="2" type="ORF">ACFOKA_16430</name>
</gene>
<evidence type="ECO:0000313" key="3">
    <source>
        <dbReference type="Proteomes" id="UP001595444"/>
    </source>
</evidence>
<dbReference type="EMBL" id="JBHRSL010000027">
    <property type="protein sequence ID" value="MFC3053487.1"/>
    <property type="molecule type" value="Genomic_DNA"/>
</dbReference>
<evidence type="ECO:0008006" key="4">
    <source>
        <dbReference type="Google" id="ProtNLM"/>
    </source>
</evidence>
<feature type="transmembrane region" description="Helical" evidence="1">
    <location>
        <begin position="40"/>
        <end position="60"/>
    </location>
</feature>
<proteinExistence type="predicted"/>
<keyword evidence="1" id="KW-1133">Transmembrane helix</keyword>
<feature type="transmembrane region" description="Helical" evidence="1">
    <location>
        <begin position="12"/>
        <end position="34"/>
    </location>
</feature>
<reference evidence="3" key="1">
    <citation type="journal article" date="2019" name="Int. J. Syst. Evol. Microbiol.">
        <title>The Global Catalogue of Microorganisms (GCM) 10K type strain sequencing project: providing services to taxonomists for standard genome sequencing and annotation.</title>
        <authorList>
            <consortium name="The Broad Institute Genomics Platform"/>
            <consortium name="The Broad Institute Genome Sequencing Center for Infectious Disease"/>
            <person name="Wu L."/>
            <person name="Ma J."/>
        </authorList>
    </citation>
    <scope>NUCLEOTIDE SEQUENCE [LARGE SCALE GENOMIC DNA]</scope>
    <source>
        <strain evidence="3">KCTC 62164</strain>
    </source>
</reference>
<protein>
    <recommendedName>
        <fullName evidence="4">Transmembrane protein (PGPGW)</fullName>
    </recommendedName>
</protein>